<gene>
    <name evidence="4" type="ORF">UFOPK1766_00411</name>
</gene>
<name>A0A6J6F009_9ZZZZ</name>
<dbReference type="PANTHER" id="PTHR10434">
    <property type="entry name" value="1-ACYL-SN-GLYCEROL-3-PHOSPHATE ACYLTRANSFERASE"/>
    <property type="match status" value="1"/>
</dbReference>
<keyword evidence="1" id="KW-0808">Transferase</keyword>
<proteinExistence type="predicted"/>
<reference evidence="4" key="1">
    <citation type="submission" date="2020-05" db="EMBL/GenBank/DDBJ databases">
        <authorList>
            <person name="Chiriac C."/>
            <person name="Salcher M."/>
            <person name="Ghai R."/>
            <person name="Kavagutti S V."/>
        </authorList>
    </citation>
    <scope>NUCLEOTIDE SEQUENCE</scope>
</reference>
<dbReference type="GO" id="GO:0005886">
    <property type="term" value="C:plasma membrane"/>
    <property type="evidence" value="ECO:0007669"/>
    <property type="project" value="TreeGrafter"/>
</dbReference>
<dbReference type="InterPro" id="IPR002123">
    <property type="entry name" value="Plipid/glycerol_acylTrfase"/>
</dbReference>
<dbReference type="EMBL" id="CAEZTW010000051">
    <property type="protein sequence ID" value="CAB4580264.1"/>
    <property type="molecule type" value="Genomic_DNA"/>
</dbReference>
<dbReference type="SUPFAM" id="SSF69593">
    <property type="entry name" value="Glycerol-3-phosphate (1)-acyltransferase"/>
    <property type="match status" value="1"/>
</dbReference>
<dbReference type="GO" id="GO:0003841">
    <property type="term" value="F:1-acylglycerol-3-phosphate O-acyltransferase activity"/>
    <property type="evidence" value="ECO:0007669"/>
    <property type="project" value="TreeGrafter"/>
</dbReference>
<evidence type="ECO:0000313" key="4">
    <source>
        <dbReference type="EMBL" id="CAB4580264.1"/>
    </source>
</evidence>
<keyword evidence="2" id="KW-0012">Acyltransferase</keyword>
<accession>A0A6J6F009</accession>
<dbReference type="PANTHER" id="PTHR10434:SF11">
    <property type="entry name" value="1-ACYL-SN-GLYCEROL-3-PHOSPHATE ACYLTRANSFERASE"/>
    <property type="match status" value="1"/>
</dbReference>
<sequence length="236" mass="26133">MPYKILKSFLIPLLMFIFRPKVTGLRHVPSTGPVIIASNHLSFSDSIFMPLVVPRKVTFLAKSEYFTSPGLKGLIKKLTFIALGQVPIDRSGGKRSEAAILTGLRLLREDHCVGIYPEGTRSPDGRLYKGRTGIARMAIESGAPVVPVAMFNTAEIQPTGQVVPKVQRVEMVFGEPMYFTGDSSDQTVLRAATNQLMEKIAELSKQDYVPHMYASDAKDAIKKSLRERTDFDEDDA</sequence>
<organism evidence="4">
    <name type="scientific">freshwater metagenome</name>
    <dbReference type="NCBI Taxonomy" id="449393"/>
    <lineage>
        <taxon>unclassified sequences</taxon>
        <taxon>metagenomes</taxon>
        <taxon>ecological metagenomes</taxon>
    </lineage>
</organism>
<dbReference type="GO" id="GO:0006654">
    <property type="term" value="P:phosphatidic acid biosynthetic process"/>
    <property type="evidence" value="ECO:0007669"/>
    <property type="project" value="TreeGrafter"/>
</dbReference>
<dbReference type="SMART" id="SM00563">
    <property type="entry name" value="PlsC"/>
    <property type="match status" value="1"/>
</dbReference>
<evidence type="ECO:0000256" key="2">
    <source>
        <dbReference type="ARBA" id="ARBA00023315"/>
    </source>
</evidence>
<dbReference type="AlphaFoldDB" id="A0A6J6F009"/>
<dbReference type="CDD" id="cd07989">
    <property type="entry name" value="LPLAT_AGPAT-like"/>
    <property type="match status" value="1"/>
</dbReference>
<evidence type="ECO:0000259" key="3">
    <source>
        <dbReference type="SMART" id="SM00563"/>
    </source>
</evidence>
<evidence type="ECO:0000256" key="1">
    <source>
        <dbReference type="ARBA" id="ARBA00022679"/>
    </source>
</evidence>
<dbReference type="Pfam" id="PF01553">
    <property type="entry name" value="Acyltransferase"/>
    <property type="match status" value="1"/>
</dbReference>
<feature type="domain" description="Phospholipid/glycerol acyltransferase" evidence="3">
    <location>
        <begin position="34"/>
        <end position="153"/>
    </location>
</feature>
<protein>
    <submittedName>
        <fullName evidence="4">Unannotated protein</fullName>
    </submittedName>
</protein>